<reference evidence="1 2" key="1">
    <citation type="submission" date="2016-01" db="EMBL/GenBank/DDBJ databases">
        <authorList>
            <person name="Regsiter A."/>
            <person name="william w."/>
        </authorList>
    </citation>
    <scope>NUCLEOTIDE SEQUENCE [LARGE SCALE GENOMIC DNA]</scope>
    <source>
        <strain evidence="1 2">B6</strain>
    </source>
</reference>
<comment type="caution">
    <text evidence="1">The sequence shown here is derived from an EMBL/GenBank/DDBJ whole genome shotgun (WGS) entry which is preliminary data.</text>
</comment>
<organism evidence="1 2">
    <name type="scientific">Agrobacterium tumefaciens str. B6</name>
    <dbReference type="NCBI Taxonomy" id="1183423"/>
    <lineage>
        <taxon>Bacteria</taxon>
        <taxon>Pseudomonadati</taxon>
        <taxon>Pseudomonadota</taxon>
        <taxon>Alphaproteobacteria</taxon>
        <taxon>Hyphomicrobiales</taxon>
        <taxon>Rhizobiaceae</taxon>
        <taxon>Rhizobium/Agrobacterium group</taxon>
        <taxon>Agrobacterium</taxon>
        <taxon>Agrobacterium tumefaciens complex</taxon>
    </lineage>
</organism>
<proteinExistence type="predicted"/>
<dbReference type="AlphaFoldDB" id="A0A822UYC1"/>
<dbReference type="RefSeq" id="WP_065695030.1">
    <property type="nucleotide sequence ID" value="NZ_LMVK01000004.1"/>
</dbReference>
<evidence type="ECO:0000313" key="2">
    <source>
        <dbReference type="Proteomes" id="UP000192074"/>
    </source>
</evidence>
<accession>A0A822UYC1</accession>
<protein>
    <submittedName>
        <fullName evidence="1">Uncharacterized protein</fullName>
    </submittedName>
</protein>
<dbReference type="EMBL" id="FCNL01000011">
    <property type="protein sequence ID" value="CVI15295.1"/>
    <property type="molecule type" value="Genomic_DNA"/>
</dbReference>
<dbReference type="Proteomes" id="UP000192074">
    <property type="component" value="Unassembled WGS sequence"/>
</dbReference>
<name>A0A822UYC1_AGRTU</name>
<evidence type="ECO:0000313" key="1">
    <source>
        <dbReference type="EMBL" id="CVI15295.1"/>
    </source>
</evidence>
<sequence length="90" mass="9794">MLNIEHLIKVAEAYGSASQVEEKTVSSRVFQDSKKLGAIRAGSDITVGRYNAAILWFDANWPEGADWPHDVPRPLTADRFDAMFGAGSAA</sequence>
<gene>
    <name evidence="1" type="ORF">AGR4A_Cc190065</name>
</gene>